<sequence length="165" mass="19087">IVEAVNNAIGEPVYPTGELRGHTDPMNEYSTTYLMQNCFPSLFLNGEGAFRALAGIEGRVHEYKLADYYAHLMKWHDRRFVIHRNFKFFCLNLIQRRQIDGLVRRISLPDRVVPDIHGCSKNLQSQINKAVQLLDSLKPFFRSVRGTGLYWANIRDDLMSMLGNR</sequence>
<dbReference type="OrthoDB" id="123284at2759"/>
<accession>W2KVC2</accession>
<feature type="non-terminal residue" evidence="1">
    <location>
        <position position="1"/>
    </location>
</feature>
<organism evidence="1">
    <name type="scientific">Phytophthora nicotianae</name>
    <name type="common">Potato buckeye rot agent</name>
    <name type="synonym">Phytophthora parasitica</name>
    <dbReference type="NCBI Taxonomy" id="4792"/>
    <lineage>
        <taxon>Eukaryota</taxon>
        <taxon>Sar</taxon>
        <taxon>Stramenopiles</taxon>
        <taxon>Oomycota</taxon>
        <taxon>Peronosporomycetes</taxon>
        <taxon>Peronosporales</taxon>
        <taxon>Peronosporaceae</taxon>
        <taxon>Phytophthora</taxon>
    </lineage>
</organism>
<feature type="non-terminal residue" evidence="1">
    <location>
        <position position="165"/>
    </location>
</feature>
<evidence type="ECO:0000313" key="1">
    <source>
        <dbReference type="EMBL" id="ETL89116.1"/>
    </source>
</evidence>
<name>W2KVC2_PHYNI</name>
<protein>
    <submittedName>
        <fullName evidence="1">Uncharacterized protein</fullName>
    </submittedName>
</protein>
<dbReference type="Proteomes" id="UP000054423">
    <property type="component" value="Unassembled WGS sequence"/>
</dbReference>
<reference evidence="1" key="1">
    <citation type="submission" date="2013-11" db="EMBL/GenBank/DDBJ databases">
        <title>The Genome Sequence of Phytophthora parasitica CHvinca01.</title>
        <authorList>
            <consortium name="The Broad Institute Genomics Platform"/>
            <person name="Russ C."/>
            <person name="Tyler B."/>
            <person name="Panabieres F."/>
            <person name="Shan W."/>
            <person name="Tripathy S."/>
            <person name="Grunwald N."/>
            <person name="Machado M."/>
            <person name="Johnson C.S."/>
            <person name="Arredondo F."/>
            <person name="Hong C."/>
            <person name="Coffey M."/>
            <person name="Young S.K."/>
            <person name="Zeng Q."/>
            <person name="Gargeya S."/>
            <person name="Fitzgerald M."/>
            <person name="Abouelleil A."/>
            <person name="Alvarado L."/>
            <person name="Chapman S.B."/>
            <person name="Gainer-Dewar J."/>
            <person name="Goldberg J."/>
            <person name="Griggs A."/>
            <person name="Gujja S."/>
            <person name="Hansen M."/>
            <person name="Howarth C."/>
            <person name="Imamovic A."/>
            <person name="Ireland A."/>
            <person name="Larimer J."/>
            <person name="McCowan C."/>
            <person name="Murphy C."/>
            <person name="Pearson M."/>
            <person name="Poon T.W."/>
            <person name="Priest M."/>
            <person name="Roberts A."/>
            <person name="Saif S."/>
            <person name="Shea T."/>
            <person name="Sykes S."/>
            <person name="Wortman J."/>
            <person name="Nusbaum C."/>
            <person name="Birren B."/>
        </authorList>
    </citation>
    <scope>NUCLEOTIDE SEQUENCE [LARGE SCALE GENOMIC DNA]</scope>
    <source>
        <strain evidence="1">CHvinca01</strain>
    </source>
</reference>
<dbReference type="AlphaFoldDB" id="W2KVC2"/>
<dbReference type="EMBL" id="KI680593">
    <property type="protein sequence ID" value="ETL89116.1"/>
    <property type="molecule type" value="Genomic_DNA"/>
</dbReference>
<proteinExistence type="predicted"/>
<gene>
    <name evidence="1" type="ORF">L917_11887</name>
</gene>